<proteinExistence type="predicted"/>
<dbReference type="EC" id="1.3.1.72" evidence="2"/>
<reference evidence="12" key="1">
    <citation type="submission" date="2017-02" db="UniProtKB">
        <authorList>
            <consortium name="WormBaseParasite"/>
        </authorList>
    </citation>
    <scope>IDENTIFICATION</scope>
</reference>
<feature type="transmembrane region" description="Helical" evidence="9">
    <location>
        <begin position="18"/>
        <end position="38"/>
    </location>
</feature>
<comment type="catalytic activity">
    <reaction evidence="8">
        <text>5alpha-cholest-8-en-3beta-ol + NADP(+) = zymosterol + NADPH + H(+)</text>
        <dbReference type="Rhea" id="RHEA:36399"/>
        <dbReference type="ChEBI" id="CHEBI:15378"/>
        <dbReference type="ChEBI" id="CHEBI:16608"/>
        <dbReference type="ChEBI" id="CHEBI:18252"/>
        <dbReference type="ChEBI" id="CHEBI:57783"/>
        <dbReference type="ChEBI" id="CHEBI:58349"/>
        <dbReference type="EC" id="1.3.1.72"/>
    </reaction>
    <physiologicalReaction direction="right-to-left" evidence="8">
        <dbReference type="Rhea" id="RHEA:36401"/>
    </physiologicalReaction>
</comment>
<keyword evidence="6 9" id="KW-0472">Membrane</keyword>
<dbReference type="WBParaSite" id="ALUE_0001071401-mRNA-1">
    <property type="protein sequence ID" value="ALUE_0001071401-mRNA-1"/>
    <property type="gene ID" value="ALUE_0001071401"/>
</dbReference>
<evidence type="ECO:0000256" key="2">
    <source>
        <dbReference type="ARBA" id="ARBA00012405"/>
    </source>
</evidence>
<dbReference type="PANTHER" id="PTHR10801:SF0">
    <property type="entry name" value="DELTA(24)-STEROL REDUCTASE"/>
    <property type="match status" value="1"/>
</dbReference>
<dbReference type="InterPro" id="IPR016169">
    <property type="entry name" value="FAD-bd_PCMH_sub2"/>
</dbReference>
<keyword evidence="3 9" id="KW-0812">Transmembrane</keyword>
<keyword evidence="11" id="KW-1185">Reference proteome</keyword>
<evidence type="ECO:0000256" key="6">
    <source>
        <dbReference type="ARBA" id="ARBA00023136"/>
    </source>
</evidence>
<dbReference type="GO" id="GO:0050614">
    <property type="term" value="F:Delta24-sterol reductase activity"/>
    <property type="evidence" value="ECO:0007669"/>
    <property type="project" value="UniProtKB-EC"/>
</dbReference>
<evidence type="ECO:0000313" key="11">
    <source>
        <dbReference type="Proteomes" id="UP000036681"/>
    </source>
</evidence>
<dbReference type="InterPro" id="IPR016166">
    <property type="entry name" value="FAD-bd_PCMH"/>
</dbReference>
<protein>
    <recommendedName>
        <fullName evidence="2">Delta(24)-sterol reductase</fullName>
        <ecNumber evidence="2">1.3.1.72</ecNumber>
    </recommendedName>
</protein>
<keyword evidence="5" id="KW-0560">Oxidoreductase</keyword>
<organism evidence="11 12">
    <name type="scientific">Ascaris lumbricoides</name>
    <name type="common">Giant roundworm</name>
    <dbReference type="NCBI Taxonomy" id="6252"/>
    <lineage>
        <taxon>Eukaryota</taxon>
        <taxon>Metazoa</taxon>
        <taxon>Ecdysozoa</taxon>
        <taxon>Nematoda</taxon>
        <taxon>Chromadorea</taxon>
        <taxon>Rhabditida</taxon>
        <taxon>Spirurina</taxon>
        <taxon>Ascaridomorpha</taxon>
        <taxon>Ascaridoidea</taxon>
        <taxon>Ascarididae</taxon>
        <taxon>Ascaris</taxon>
    </lineage>
</organism>
<dbReference type="Gene3D" id="3.30.465.10">
    <property type="match status" value="1"/>
</dbReference>
<dbReference type="AlphaFoldDB" id="A0A0M3I2I7"/>
<evidence type="ECO:0000256" key="9">
    <source>
        <dbReference type="SAM" id="Phobius"/>
    </source>
</evidence>
<evidence type="ECO:0000259" key="10">
    <source>
        <dbReference type="PROSITE" id="PS51387"/>
    </source>
</evidence>
<evidence type="ECO:0000256" key="1">
    <source>
        <dbReference type="ARBA" id="ARBA00004167"/>
    </source>
</evidence>
<evidence type="ECO:0000256" key="3">
    <source>
        <dbReference type="ARBA" id="ARBA00022692"/>
    </source>
</evidence>
<evidence type="ECO:0000256" key="4">
    <source>
        <dbReference type="ARBA" id="ARBA00022989"/>
    </source>
</evidence>
<dbReference type="Proteomes" id="UP000036681">
    <property type="component" value="Unplaced"/>
</dbReference>
<dbReference type="PROSITE" id="PS51387">
    <property type="entry name" value="FAD_PCMH"/>
    <property type="match status" value="1"/>
</dbReference>
<keyword evidence="4 9" id="KW-1133">Transmembrane helix</keyword>
<evidence type="ECO:0000313" key="12">
    <source>
        <dbReference type="WBParaSite" id="ALUE_0001071401-mRNA-1"/>
    </source>
</evidence>
<dbReference type="InterPro" id="IPR040165">
    <property type="entry name" value="Diminuto-like"/>
</dbReference>
<dbReference type="InterPro" id="IPR036318">
    <property type="entry name" value="FAD-bd_PCMH-like_sf"/>
</dbReference>
<dbReference type="GO" id="GO:0005737">
    <property type="term" value="C:cytoplasm"/>
    <property type="evidence" value="ECO:0007669"/>
    <property type="project" value="TreeGrafter"/>
</dbReference>
<comment type="subcellular location">
    <subcellularLocation>
        <location evidence="1">Membrane</location>
        <topology evidence="1">Single-pass membrane protein</topology>
    </subcellularLocation>
</comment>
<dbReference type="SUPFAM" id="SSF56176">
    <property type="entry name" value="FAD-binding/transporter-associated domain-like"/>
    <property type="match status" value="1"/>
</dbReference>
<dbReference type="GO" id="GO:0071949">
    <property type="term" value="F:FAD binding"/>
    <property type="evidence" value="ECO:0007669"/>
    <property type="project" value="InterPro"/>
</dbReference>
<dbReference type="Pfam" id="PF01565">
    <property type="entry name" value="FAD_binding_4"/>
    <property type="match status" value="1"/>
</dbReference>
<sequence length="601" mass="69160">MSAEKRYHRKSHFFIENFIFRLSSLFVLFFLLPITILYDGVTRIRDWNNSERKKKLCNARPAWQMMGYRFASYKREMTAIHTDALVDILEVDRENRTVQVEPMVTVGQLLDCLLPLGFTLPLVPAFDDLTIGGLINGCGVASSGRKYGLFQHICVSYDMVMPNGSLITTSKKSNQSSEDVALFYGVPWSHGTLGFLVSATIRIIPCKPFVRLTYLPCESVESVAEVLREEAASRDNEFVDAIVFSRDLGMVMKGSFDDGPAKNQKSNPIVAEVLREEAASRDNEFVDAIVFSRDLGMSVAEVLREEAASRDNEFVDAIVFSRDLGMVMKGSFDDGPAKNQKSNPIGKWYQPWFFKYVRGIAEKGTTMTEYIPIRDYYHRYSRSIFWEIQDILPFGNNFFFRYLLGWSTPPKISLLKLTAAISPLRRLLDRSYVFQDFLLPAVNLDEALRILHDEMEVYPLWLCPFNLPSTPGIVRQRSGRNIMYVDVGVYGKSEKIDFKPKEAIQHMDKFLRAVAGMQMLYADTFMDRSEFWEMFDSSLYEWLRVKYGCRGAFPDVYEKTFHAARCKCYMQIRLWIVQNFGKCSIRLYTNGFALSMSMMNE</sequence>
<dbReference type="GO" id="GO:0016020">
    <property type="term" value="C:membrane"/>
    <property type="evidence" value="ECO:0007669"/>
    <property type="project" value="UniProtKB-SubCell"/>
</dbReference>
<accession>A0A0M3I2I7</accession>
<dbReference type="PANTHER" id="PTHR10801">
    <property type="entry name" value="24-DEHYDROCHOLESTEROL REDUCTASE"/>
    <property type="match status" value="1"/>
</dbReference>
<dbReference type="GO" id="GO:0008202">
    <property type="term" value="P:steroid metabolic process"/>
    <property type="evidence" value="ECO:0007669"/>
    <property type="project" value="TreeGrafter"/>
</dbReference>
<evidence type="ECO:0000256" key="7">
    <source>
        <dbReference type="ARBA" id="ARBA00051033"/>
    </source>
</evidence>
<evidence type="ECO:0000256" key="5">
    <source>
        <dbReference type="ARBA" id="ARBA00023002"/>
    </source>
</evidence>
<comment type="catalytic activity">
    <reaction evidence="7">
        <text>lanosterol + NADPH + H(+) = 24,25-dihydrolanosterol + NADP(+)</text>
        <dbReference type="Rhea" id="RHEA:33919"/>
        <dbReference type="ChEBI" id="CHEBI:15378"/>
        <dbReference type="ChEBI" id="CHEBI:16521"/>
        <dbReference type="ChEBI" id="CHEBI:28113"/>
        <dbReference type="ChEBI" id="CHEBI:57783"/>
        <dbReference type="ChEBI" id="CHEBI:58349"/>
    </reaction>
    <physiologicalReaction direction="left-to-right" evidence="7">
        <dbReference type="Rhea" id="RHEA:33920"/>
    </physiologicalReaction>
</comment>
<feature type="domain" description="FAD-binding PCMH-type" evidence="10">
    <location>
        <begin position="80"/>
        <end position="206"/>
    </location>
</feature>
<dbReference type="InterPro" id="IPR006094">
    <property type="entry name" value="Oxid_FAD_bind_N"/>
</dbReference>
<evidence type="ECO:0000256" key="8">
    <source>
        <dbReference type="ARBA" id="ARBA00052927"/>
    </source>
</evidence>
<name>A0A0M3I2I7_ASCLU</name>
<dbReference type="GO" id="GO:0000246">
    <property type="term" value="F:Delta24(24-1) sterol reductase activity"/>
    <property type="evidence" value="ECO:0007669"/>
    <property type="project" value="TreeGrafter"/>
</dbReference>